<accession>A0ABN0WW66</accession>
<comment type="caution">
    <text evidence="2">The sequence shown here is derived from an EMBL/GenBank/DDBJ whole genome shotgun (WGS) entry which is preliminary data.</text>
</comment>
<evidence type="ECO:0000313" key="2">
    <source>
        <dbReference type="EMBL" id="GAA0348358.1"/>
    </source>
</evidence>
<dbReference type="InterPro" id="IPR025647">
    <property type="entry name" value="YceG_bac"/>
</dbReference>
<name>A0ABN0WW66_9BACI</name>
<dbReference type="Proteomes" id="UP001500782">
    <property type="component" value="Unassembled WGS sequence"/>
</dbReference>
<dbReference type="Pfam" id="PF14266">
    <property type="entry name" value="YceG_bac"/>
    <property type="match status" value="2"/>
</dbReference>
<proteinExistence type="predicted"/>
<dbReference type="EMBL" id="BAAADJ010000064">
    <property type="protein sequence ID" value="GAA0348358.1"/>
    <property type="molecule type" value="Genomic_DNA"/>
</dbReference>
<sequence>MYQENNYGKLQPHLLTIAKEEWEAMIKKELANRPSFEVKQNELTFSQIVSLHLGSPFDVDEYFNQLFEYVHDKTFGFSQLDHDNLDRTIDQKDFQALQKIILLSREEKLSINRFVAFLDGENLLIKSQNPAIHRRLREAMMDTLRLFDEVEDGGLQSQNLRRILVDVVKWSKNHIAAFLDSSNLESSLARVLWYGEANESQQYFIYYMYRIGFDIAIFNPTGNNPLERLKHSVNYSLIHTYPDKTSLEPFPQEKRRRSATVAYRASREIESILNHDGSHLYKPWQLRDYTPSSITLKTTYDELFLLVKEKAFVRPDFDVENSQVKIPSVFAKVMGVSRDRKEYWDRLHFLIQQPNAHLIQKFPFTRITSNDFRFHYQDAIGNDGLLSPDKMMSSHYWKYKHLSTGLQRGIAKAIQTLCTRTTFKPAQGETREDANIYLFTQSMQIPAELLRLLQSFDYSQDVPTLVLYNNELNGHMTRADAANILLLNQFGIDIILYNPPGHNDLENFIESSIFDTHWLDDMIFNQEFKEPSKIKKFLAQGIFKNLRGD</sequence>
<organism evidence="2 3">
    <name type="scientific">Bacillus carboniphilus</name>
    <dbReference type="NCBI Taxonomy" id="86663"/>
    <lineage>
        <taxon>Bacteria</taxon>
        <taxon>Bacillati</taxon>
        <taxon>Bacillota</taxon>
        <taxon>Bacilli</taxon>
        <taxon>Bacillales</taxon>
        <taxon>Bacillaceae</taxon>
        <taxon>Bacillus</taxon>
    </lineage>
</organism>
<gene>
    <name evidence="2" type="ORF">GCM10008967_43360</name>
</gene>
<dbReference type="RefSeq" id="WP_343804201.1">
    <property type="nucleotide sequence ID" value="NZ_BAAADJ010000064.1"/>
</dbReference>
<evidence type="ECO:0000259" key="1">
    <source>
        <dbReference type="Pfam" id="PF14266"/>
    </source>
</evidence>
<protein>
    <submittedName>
        <fullName evidence="2">YceG family protein</fullName>
    </submittedName>
</protein>
<evidence type="ECO:0000313" key="3">
    <source>
        <dbReference type="Proteomes" id="UP001500782"/>
    </source>
</evidence>
<feature type="domain" description="Putative component of 'biosynthetic module'" evidence="1">
    <location>
        <begin position="297"/>
        <end position="527"/>
    </location>
</feature>
<reference evidence="2 3" key="1">
    <citation type="journal article" date="2019" name="Int. J. Syst. Evol. Microbiol.">
        <title>The Global Catalogue of Microorganisms (GCM) 10K type strain sequencing project: providing services to taxonomists for standard genome sequencing and annotation.</title>
        <authorList>
            <consortium name="The Broad Institute Genomics Platform"/>
            <consortium name="The Broad Institute Genome Sequencing Center for Infectious Disease"/>
            <person name="Wu L."/>
            <person name="Ma J."/>
        </authorList>
    </citation>
    <scope>NUCLEOTIDE SEQUENCE [LARGE SCALE GENOMIC DNA]</scope>
    <source>
        <strain evidence="2 3">JCM 9731</strain>
    </source>
</reference>
<feature type="domain" description="Putative component of 'biosynthetic module'" evidence="1">
    <location>
        <begin position="19"/>
        <end position="274"/>
    </location>
</feature>
<keyword evidence="3" id="KW-1185">Reference proteome</keyword>